<evidence type="ECO:0000256" key="1">
    <source>
        <dbReference type="ARBA" id="ARBA00004163"/>
    </source>
</evidence>
<reference evidence="10" key="1">
    <citation type="submission" date="2016-06" db="EMBL/GenBank/DDBJ databases">
        <title>Parallel loss of symbiosis genes in relatives of nitrogen-fixing non-legume Parasponia.</title>
        <authorList>
            <person name="Van Velzen R."/>
            <person name="Holmer R."/>
            <person name="Bu F."/>
            <person name="Rutten L."/>
            <person name="Van Zeijl A."/>
            <person name="Liu W."/>
            <person name="Santuari L."/>
            <person name="Cao Q."/>
            <person name="Sharma T."/>
            <person name="Shen D."/>
            <person name="Roswanjaya Y."/>
            <person name="Wardhani T."/>
            <person name="Kalhor M.S."/>
            <person name="Jansen J."/>
            <person name="Van den Hoogen J."/>
            <person name="Gungor B."/>
            <person name="Hartog M."/>
            <person name="Hontelez J."/>
            <person name="Verver J."/>
            <person name="Yang W.-C."/>
            <person name="Schijlen E."/>
            <person name="Repin R."/>
            <person name="Schilthuizen M."/>
            <person name="Schranz E."/>
            <person name="Heidstra R."/>
            <person name="Miyata K."/>
            <person name="Fedorova E."/>
            <person name="Kohlen W."/>
            <person name="Bisseling T."/>
            <person name="Smit S."/>
            <person name="Geurts R."/>
        </authorList>
    </citation>
    <scope>NUCLEOTIDE SEQUENCE [LARGE SCALE GENOMIC DNA]</scope>
    <source>
        <strain evidence="10">cv. WU1-14</strain>
    </source>
</reference>
<evidence type="ECO:0000256" key="4">
    <source>
        <dbReference type="ARBA" id="ARBA00022927"/>
    </source>
</evidence>
<dbReference type="STRING" id="3476.A0A2P5A610"/>
<organism evidence="9 10">
    <name type="scientific">Parasponia andersonii</name>
    <name type="common">Sponia andersonii</name>
    <dbReference type="NCBI Taxonomy" id="3476"/>
    <lineage>
        <taxon>Eukaryota</taxon>
        <taxon>Viridiplantae</taxon>
        <taxon>Streptophyta</taxon>
        <taxon>Embryophyta</taxon>
        <taxon>Tracheophyta</taxon>
        <taxon>Spermatophyta</taxon>
        <taxon>Magnoliopsida</taxon>
        <taxon>eudicotyledons</taxon>
        <taxon>Gunneridae</taxon>
        <taxon>Pentapetalae</taxon>
        <taxon>rosids</taxon>
        <taxon>fabids</taxon>
        <taxon>Rosales</taxon>
        <taxon>Cannabaceae</taxon>
        <taxon>Parasponia</taxon>
    </lineage>
</organism>
<name>A0A2P5A610_PARAD</name>
<dbReference type="GO" id="GO:0005789">
    <property type="term" value="C:endoplasmic reticulum membrane"/>
    <property type="evidence" value="ECO:0007669"/>
    <property type="project" value="UniProtKB-SubCell"/>
</dbReference>
<dbReference type="AlphaFoldDB" id="A0A2P5A610"/>
<feature type="domain" description="Longin" evidence="8">
    <location>
        <begin position="6"/>
        <end position="123"/>
    </location>
</feature>
<feature type="transmembrane region" description="Helical" evidence="7">
    <location>
        <begin position="203"/>
        <end position="224"/>
    </location>
</feature>
<protein>
    <submittedName>
        <fullName evidence="9">Longin domain containing protein</fullName>
    </submittedName>
</protein>
<comment type="similarity">
    <text evidence="3">Belongs to the synaptobrevin family.</text>
</comment>
<dbReference type="SMART" id="SM01270">
    <property type="entry name" value="Longin"/>
    <property type="match status" value="1"/>
</dbReference>
<keyword evidence="5" id="KW-0175">Coiled coil</keyword>
<dbReference type="SUPFAM" id="SSF64356">
    <property type="entry name" value="SNARE-like"/>
    <property type="match status" value="1"/>
</dbReference>
<dbReference type="GO" id="GO:0000139">
    <property type="term" value="C:Golgi membrane"/>
    <property type="evidence" value="ECO:0007669"/>
    <property type="project" value="UniProtKB-SubCell"/>
</dbReference>
<comment type="subcellular location">
    <subcellularLocation>
        <location evidence="1">Endoplasmic reticulum membrane</location>
        <topology evidence="1">Single-pass type IV membrane protein</topology>
    </subcellularLocation>
    <subcellularLocation>
        <location evidence="2">Golgi apparatus membrane</location>
    </subcellularLocation>
</comment>
<keyword evidence="4" id="KW-0653">Protein transport</keyword>
<dbReference type="EMBL" id="JXTB01000889">
    <property type="protein sequence ID" value="PON31970.1"/>
    <property type="molecule type" value="Genomic_DNA"/>
</dbReference>
<keyword evidence="4" id="KW-0813">Transport</keyword>
<accession>A0A2P5A610</accession>
<dbReference type="Pfam" id="PF13774">
    <property type="entry name" value="Longin"/>
    <property type="match status" value="1"/>
</dbReference>
<evidence type="ECO:0000256" key="3">
    <source>
        <dbReference type="ARBA" id="ARBA00008025"/>
    </source>
</evidence>
<dbReference type="Proteomes" id="UP000237105">
    <property type="component" value="Unassembled WGS sequence"/>
</dbReference>
<dbReference type="GO" id="GO:0006890">
    <property type="term" value="P:retrograde vesicle-mediated transport, Golgi to endoplasmic reticulum"/>
    <property type="evidence" value="ECO:0007669"/>
    <property type="project" value="InterPro"/>
</dbReference>
<dbReference type="PROSITE" id="PS50859">
    <property type="entry name" value="LONGIN"/>
    <property type="match status" value="1"/>
</dbReference>
<keyword evidence="7" id="KW-0812">Transmembrane</keyword>
<dbReference type="InterPro" id="IPR010908">
    <property type="entry name" value="Longin_dom"/>
</dbReference>
<proteinExistence type="inferred from homology"/>
<dbReference type="PANTHER" id="PTHR45837">
    <property type="entry name" value="VESICLE-TRAFFICKING PROTEIN SEC22B"/>
    <property type="match status" value="1"/>
</dbReference>
<dbReference type="Gene3D" id="3.30.450.50">
    <property type="entry name" value="Longin domain"/>
    <property type="match status" value="1"/>
</dbReference>
<keyword evidence="6 7" id="KW-0472">Membrane</keyword>
<dbReference type="InterPro" id="IPR044565">
    <property type="entry name" value="Sec22"/>
</dbReference>
<evidence type="ECO:0000256" key="6">
    <source>
        <dbReference type="ARBA" id="ARBA00023136"/>
    </source>
</evidence>
<keyword evidence="7" id="KW-1133">Transmembrane helix</keyword>
<evidence type="ECO:0000256" key="2">
    <source>
        <dbReference type="ARBA" id="ARBA00004394"/>
    </source>
</evidence>
<gene>
    <name evidence="9" type="ORF">PanWU01x14_365280</name>
</gene>
<evidence type="ECO:0000256" key="5">
    <source>
        <dbReference type="ARBA" id="ARBA00023054"/>
    </source>
</evidence>
<sequence>MVKLTMVGRVSEGLPLAQGTRYVSNEENESLSFYKQQGELILKEISRGALPHSKMTIRVDHQYCFNYLVENGIACIALSDSSYPRKLVFHYLQDLQKELQKFDSSLVEKITRPYSFVGFESVIGNIRKQYIDTRTQANLSKLNANRKQDLDIVTENLTEILSRRRNSVLHEITSSSSSSPSSTPRAVSSIWGSPRLEVIAMKWTPITIILVVLVVVSWASLIMADSIVISSLY</sequence>
<evidence type="ECO:0000313" key="9">
    <source>
        <dbReference type="EMBL" id="PON31970.1"/>
    </source>
</evidence>
<dbReference type="InterPro" id="IPR011012">
    <property type="entry name" value="Longin-like_dom_sf"/>
</dbReference>
<dbReference type="CDD" id="cd14824">
    <property type="entry name" value="Longin"/>
    <property type="match status" value="1"/>
</dbReference>
<evidence type="ECO:0000259" key="8">
    <source>
        <dbReference type="PROSITE" id="PS50859"/>
    </source>
</evidence>
<comment type="caution">
    <text evidence="9">The sequence shown here is derived from an EMBL/GenBank/DDBJ whole genome shotgun (WGS) entry which is preliminary data.</text>
</comment>
<evidence type="ECO:0000313" key="10">
    <source>
        <dbReference type="Proteomes" id="UP000237105"/>
    </source>
</evidence>
<dbReference type="GO" id="GO:0005484">
    <property type="term" value="F:SNAP receptor activity"/>
    <property type="evidence" value="ECO:0007669"/>
    <property type="project" value="InterPro"/>
</dbReference>
<keyword evidence="10" id="KW-1185">Reference proteome</keyword>
<dbReference type="OrthoDB" id="1719357at2759"/>
<evidence type="ECO:0000256" key="7">
    <source>
        <dbReference type="SAM" id="Phobius"/>
    </source>
</evidence>
<dbReference type="GO" id="GO:0006888">
    <property type="term" value="P:endoplasmic reticulum to Golgi vesicle-mediated transport"/>
    <property type="evidence" value="ECO:0007669"/>
    <property type="project" value="InterPro"/>
</dbReference>
<dbReference type="GO" id="GO:0015031">
    <property type="term" value="P:protein transport"/>
    <property type="evidence" value="ECO:0007669"/>
    <property type="project" value="UniProtKB-KW"/>
</dbReference>